<evidence type="ECO:0000313" key="2">
    <source>
        <dbReference type="EMBL" id="ESO95385.1"/>
    </source>
</evidence>
<dbReference type="SUPFAM" id="SSF54001">
    <property type="entry name" value="Cysteine proteinases"/>
    <property type="match status" value="1"/>
</dbReference>
<dbReference type="SMART" id="SM00460">
    <property type="entry name" value="TGc"/>
    <property type="match status" value="1"/>
</dbReference>
<evidence type="ECO:0000313" key="3">
    <source>
        <dbReference type="Proteomes" id="UP000030746"/>
    </source>
</evidence>
<feature type="domain" description="Transglutaminase-like" evidence="1">
    <location>
        <begin position="48"/>
        <end position="116"/>
    </location>
</feature>
<dbReference type="OMA" id="RHVKEAN"/>
<dbReference type="HOGENOM" id="CLU_130204_0_0_1"/>
<dbReference type="InterPro" id="IPR002931">
    <property type="entry name" value="Transglutaminase-like"/>
</dbReference>
<dbReference type="EMBL" id="KB201656">
    <property type="protein sequence ID" value="ESO95385.1"/>
    <property type="molecule type" value="Genomic_DNA"/>
</dbReference>
<organism evidence="2 3">
    <name type="scientific">Lottia gigantea</name>
    <name type="common">Giant owl limpet</name>
    <dbReference type="NCBI Taxonomy" id="225164"/>
    <lineage>
        <taxon>Eukaryota</taxon>
        <taxon>Metazoa</taxon>
        <taxon>Spiralia</taxon>
        <taxon>Lophotrochozoa</taxon>
        <taxon>Mollusca</taxon>
        <taxon>Gastropoda</taxon>
        <taxon>Patellogastropoda</taxon>
        <taxon>Lottioidea</taxon>
        <taxon>Lottiidae</taxon>
        <taxon>Lottia</taxon>
    </lineage>
</organism>
<dbReference type="InterPro" id="IPR038765">
    <property type="entry name" value="Papain-like_cys_pep_sf"/>
</dbReference>
<accession>V4AKZ1</accession>
<dbReference type="GeneID" id="20231420"/>
<reference evidence="2 3" key="1">
    <citation type="journal article" date="2013" name="Nature">
        <title>Insights into bilaterian evolution from three spiralian genomes.</title>
        <authorList>
            <person name="Simakov O."/>
            <person name="Marletaz F."/>
            <person name="Cho S.J."/>
            <person name="Edsinger-Gonzales E."/>
            <person name="Havlak P."/>
            <person name="Hellsten U."/>
            <person name="Kuo D.H."/>
            <person name="Larsson T."/>
            <person name="Lv J."/>
            <person name="Arendt D."/>
            <person name="Savage R."/>
            <person name="Osoegawa K."/>
            <person name="de Jong P."/>
            <person name="Grimwood J."/>
            <person name="Chapman J.A."/>
            <person name="Shapiro H."/>
            <person name="Aerts A."/>
            <person name="Otillar R.P."/>
            <person name="Terry A.Y."/>
            <person name="Boore J.L."/>
            <person name="Grigoriev I.V."/>
            <person name="Lindberg D.R."/>
            <person name="Seaver E.C."/>
            <person name="Weisblat D.A."/>
            <person name="Putnam N.H."/>
            <person name="Rokhsar D.S."/>
        </authorList>
    </citation>
    <scope>NUCLEOTIDE SEQUENCE [LARGE SCALE GENOMIC DNA]</scope>
</reference>
<dbReference type="PANTHER" id="PTHR47020">
    <property type="entry name" value="HILLARIN"/>
    <property type="match status" value="1"/>
</dbReference>
<proteinExistence type="predicted"/>
<dbReference type="STRING" id="225164.V4AKZ1"/>
<keyword evidence="3" id="KW-1185">Reference proteome</keyword>
<dbReference type="AlphaFoldDB" id="V4AKZ1"/>
<feature type="non-terminal residue" evidence="2">
    <location>
        <position position="195"/>
    </location>
</feature>
<gene>
    <name evidence="2" type="ORF">LOTGIDRAFT_116904</name>
</gene>
<dbReference type="CTD" id="20231420"/>
<dbReference type="InterPro" id="IPR053041">
    <property type="entry name" value="Transglut-like_Superfamily_Mod"/>
</dbReference>
<dbReference type="PANTHER" id="PTHR47020:SF1">
    <property type="entry name" value="HILLARIN"/>
    <property type="match status" value="1"/>
</dbReference>
<sequence length="195" mass="22790">MVRNLHILAFKISIFFHCRVIFRWVIAKDLNKNTVNEIVHPNATSTLLKGVKSGKETYHHLFKKLCCYAGLHCEIILGYSKGAGYKPGMRMEGNSFRNSWTAVNIDGSWRLINCTWAARHVTGHRDDLPQLFHKYDEFYFLTDPEDYIYQHYPDEPSWQLLDIPLPFSEFLNLPVVKSPFFNYGLRFYSNYGATI</sequence>
<dbReference type="RefSeq" id="XP_009053894.1">
    <property type="nucleotide sequence ID" value="XM_009055646.1"/>
</dbReference>
<evidence type="ECO:0000259" key="1">
    <source>
        <dbReference type="SMART" id="SM00460"/>
    </source>
</evidence>
<dbReference type="KEGG" id="lgi:LOTGIDRAFT_116904"/>
<name>V4AKZ1_LOTGI</name>
<protein>
    <recommendedName>
        <fullName evidence="1">Transglutaminase-like domain-containing protein</fullName>
    </recommendedName>
</protein>
<dbReference type="OrthoDB" id="6129702at2759"/>
<dbReference type="Proteomes" id="UP000030746">
    <property type="component" value="Unassembled WGS sequence"/>
</dbReference>